<proteinExistence type="predicted"/>
<reference evidence="1" key="1">
    <citation type="journal article" date="2020" name="mSystems">
        <title>Genome- and Community-Level Interaction Insights into Carbon Utilization and Element Cycling Functions of Hydrothermarchaeota in Hydrothermal Sediment.</title>
        <authorList>
            <person name="Zhou Z."/>
            <person name="Liu Y."/>
            <person name="Xu W."/>
            <person name="Pan J."/>
            <person name="Luo Z.H."/>
            <person name="Li M."/>
        </authorList>
    </citation>
    <scope>NUCLEOTIDE SEQUENCE [LARGE SCALE GENOMIC DNA]</scope>
    <source>
        <strain evidence="1">SpSt-524</strain>
    </source>
</reference>
<comment type="caution">
    <text evidence="1">The sequence shown here is derived from an EMBL/GenBank/DDBJ whole genome shotgun (WGS) entry which is preliminary data.</text>
</comment>
<dbReference type="AlphaFoldDB" id="A0A7C3HU05"/>
<gene>
    <name evidence="1" type="ORF">ENS82_14945</name>
</gene>
<evidence type="ECO:0000313" key="1">
    <source>
        <dbReference type="EMBL" id="HFG21981.1"/>
    </source>
</evidence>
<sequence length="76" mass="8309">MTGFRMIRYAPGGEPLAEIEWRGVGDYTVISGKLDESGKEIADVAFLPGFVDGYCNVGDAYEGQPYWGWPNKDACA</sequence>
<protein>
    <submittedName>
        <fullName evidence="1">Uncharacterized protein</fullName>
    </submittedName>
</protein>
<accession>A0A7C3HU05</accession>
<name>A0A7C3HU05_MEIRU</name>
<dbReference type="EMBL" id="DSWI01000036">
    <property type="protein sequence ID" value="HFG21981.1"/>
    <property type="molecule type" value="Genomic_DNA"/>
</dbReference>
<organism evidence="1">
    <name type="scientific">Meiothermus ruber</name>
    <dbReference type="NCBI Taxonomy" id="277"/>
    <lineage>
        <taxon>Bacteria</taxon>
        <taxon>Thermotogati</taxon>
        <taxon>Deinococcota</taxon>
        <taxon>Deinococci</taxon>
        <taxon>Thermales</taxon>
        <taxon>Thermaceae</taxon>
        <taxon>Meiothermus</taxon>
    </lineage>
</organism>